<comment type="similarity">
    <text evidence="1 5">Belongs to the eukaryotic ribosomal protein eS27 family.</text>
</comment>
<evidence type="ECO:0000313" key="6">
    <source>
        <dbReference type="EMBL" id="KXB02761.1"/>
    </source>
</evidence>
<keyword evidence="2 5" id="KW-0862">Zinc</keyword>
<evidence type="ECO:0000256" key="5">
    <source>
        <dbReference type="HAMAP-Rule" id="MF_00371"/>
    </source>
</evidence>
<dbReference type="InterPro" id="IPR000592">
    <property type="entry name" value="Ribosomal_eS27"/>
</dbReference>
<dbReference type="Pfam" id="PF01667">
    <property type="entry name" value="Ribosomal_S27e"/>
    <property type="match status" value="1"/>
</dbReference>
<dbReference type="InterPro" id="IPR011332">
    <property type="entry name" value="Ribosomal_zn-bd"/>
</dbReference>
<feature type="binding site" evidence="5">
    <location>
        <position position="19"/>
    </location>
    <ligand>
        <name>Zn(2+)</name>
        <dbReference type="ChEBI" id="CHEBI:29105"/>
    </ligand>
</feature>
<keyword evidence="4 5" id="KW-0687">Ribonucleoprotein</keyword>
<evidence type="ECO:0000256" key="1">
    <source>
        <dbReference type="ARBA" id="ARBA00010919"/>
    </source>
</evidence>
<evidence type="ECO:0000313" key="7">
    <source>
        <dbReference type="Proteomes" id="UP000070405"/>
    </source>
</evidence>
<organism evidence="6 7">
    <name type="scientific">candidate division MSBL1 archaeon SCGC-AAA261G05</name>
    <dbReference type="NCBI Taxonomy" id="1698276"/>
    <lineage>
        <taxon>Archaea</taxon>
        <taxon>Methanobacteriati</taxon>
        <taxon>Methanobacteriota</taxon>
        <taxon>candidate division MSBL1</taxon>
    </lineage>
</organism>
<dbReference type="SUPFAM" id="SSF57829">
    <property type="entry name" value="Zn-binding ribosomal proteins"/>
    <property type="match status" value="1"/>
</dbReference>
<keyword evidence="3 5" id="KW-0689">Ribosomal protein</keyword>
<dbReference type="GO" id="GO:0005840">
    <property type="term" value="C:ribosome"/>
    <property type="evidence" value="ECO:0007669"/>
    <property type="project" value="UniProtKB-KW"/>
</dbReference>
<dbReference type="EMBL" id="LHYA01000062">
    <property type="protein sequence ID" value="KXB02761.1"/>
    <property type="molecule type" value="Genomic_DNA"/>
</dbReference>
<reference evidence="6 7" key="1">
    <citation type="journal article" date="2016" name="Sci. Rep.">
        <title>Metabolic traits of an uncultured archaeal lineage -MSBL1- from brine pools of the Red Sea.</title>
        <authorList>
            <person name="Mwirichia R."/>
            <person name="Alam I."/>
            <person name="Rashid M."/>
            <person name="Vinu M."/>
            <person name="Ba-Alawi W."/>
            <person name="Anthony Kamau A."/>
            <person name="Kamanda Ngugi D."/>
            <person name="Goker M."/>
            <person name="Klenk H.P."/>
            <person name="Bajic V."/>
            <person name="Stingl U."/>
        </authorList>
    </citation>
    <scope>NUCLEOTIDE SEQUENCE [LARGE SCALE GENOMIC DNA]</scope>
    <source>
        <strain evidence="6">SCGC-AAA261G05</strain>
    </source>
</reference>
<dbReference type="AlphaFoldDB" id="A0A133V8G7"/>
<proteinExistence type="inferred from homology"/>
<gene>
    <name evidence="5" type="primary">rps27e</name>
    <name evidence="6" type="ORF">AKJ47_03240</name>
</gene>
<evidence type="ECO:0000256" key="4">
    <source>
        <dbReference type="ARBA" id="ARBA00023274"/>
    </source>
</evidence>
<feature type="binding site" evidence="5">
    <location>
        <position position="16"/>
    </location>
    <ligand>
        <name>Zn(2+)</name>
        <dbReference type="ChEBI" id="CHEBI:29105"/>
    </ligand>
</feature>
<dbReference type="Gene3D" id="2.20.25.100">
    <property type="entry name" value="Zn-binding ribosomal proteins"/>
    <property type="match status" value="1"/>
</dbReference>
<evidence type="ECO:0000256" key="2">
    <source>
        <dbReference type="ARBA" id="ARBA00022833"/>
    </source>
</evidence>
<keyword evidence="5" id="KW-0479">Metal-binding</keyword>
<dbReference type="GO" id="GO:0003735">
    <property type="term" value="F:structural constituent of ribosome"/>
    <property type="evidence" value="ECO:0007669"/>
    <property type="project" value="InterPro"/>
</dbReference>
<name>A0A133V8G7_9EURY</name>
<comment type="cofactor">
    <cofactor evidence="5">
        <name>Zn(2+)</name>
        <dbReference type="ChEBI" id="CHEBI:29105"/>
    </cofactor>
    <text evidence="5">Binds 1 zinc ion per subunit.</text>
</comment>
<keyword evidence="7" id="KW-1185">Reference proteome</keyword>
<keyword evidence="5" id="KW-0863">Zinc-finger</keyword>
<dbReference type="Proteomes" id="UP000070405">
    <property type="component" value="Unassembled WGS sequence"/>
</dbReference>
<comment type="subunit">
    <text evidence="5">Part of the 30S ribosomal subunit.</text>
</comment>
<protein>
    <recommendedName>
        <fullName evidence="5">Small ribosomal subunit protein eS27</fullName>
    </recommendedName>
</protein>
<dbReference type="NCBIfam" id="NF001629">
    <property type="entry name" value="PRK00415.1"/>
    <property type="match status" value="1"/>
</dbReference>
<evidence type="ECO:0000256" key="3">
    <source>
        <dbReference type="ARBA" id="ARBA00022980"/>
    </source>
</evidence>
<accession>A0A133V8G7</accession>
<feature type="binding site" evidence="5">
    <location>
        <position position="38"/>
    </location>
    <ligand>
        <name>Zn(2+)</name>
        <dbReference type="ChEBI" id="CHEBI:29105"/>
    </ligand>
</feature>
<comment type="caution">
    <text evidence="6">The sequence shown here is derived from an EMBL/GenBank/DDBJ whole genome shotgun (WGS) entry which is preliminary data.</text>
</comment>
<feature type="zinc finger region" description="C4-type" evidence="5">
    <location>
        <begin position="16"/>
        <end position="38"/>
    </location>
</feature>
<dbReference type="GO" id="GO:0008270">
    <property type="term" value="F:zinc ion binding"/>
    <property type="evidence" value="ECO:0007669"/>
    <property type="project" value="UniProtKB-UniRule"/>
</dbReference>
<dbReference type="GO" id="GO:1990904">
    <property type="term" value="C:ribonucleoprotein complex"/>
    <property type="evidence" value="ECO:0007669"/>
    <property type="project" value="UniProtKB-KW"/>
</dbReference>
<sequence>MLKSESESPVFLKVKCIDCENEQVLYSHSSMEVECQVCGKTLAEPTGGKAMIKAKILGVVR</sequence>
<dbReference type="GO" id="GO:0006412">
    <property type="term" value="P:translation"/>
    <property type="evidence" value="ECO:0007669"/>
    <property type="project" value="UniProtKB-UniRule"/>
</dbReference>
<dbReference type="HAMAP" id="MF_00371">
    <property type="entry name" value="Ribosomal_eS27"/>
    <property type="match status" value="1"/>
</dbReference>
<dbReference type="InterPro" id="IPR023407">
    <property type="entry name" value="Ribosomal_eS27_Zn-bd_dom_sf"/>
</dbReference>
<feature type="binding site" evidence="5">
    <location>
        <position position="35"/>
    </location>
    <ligand>
        <name>Zn(2+)</name>
        <dbReference type="ChEBI" id="CHEBI:29105"/>
    </ligand>
</feature>